<evidence type="ECO:0000313" key="2">
    <source>
        <dbReference type="EMBL" id="TNN28326.1"/>
    </source>
</evidence>
<evidence type="ECO:0000256" key="1">
    <source>
        <dbReference type="SAM" id="MobiDB-lite"/>
    </source>
</evidence>
<feature type="compositionally biased region" description="Low complexity" evidence="1">
    <location>
        <begin position="22"/>
        <end position="34"/>
    </location>
</feature>
<accession>A0A4Z2EHP2</accession>
<proteinExistence type="predicted"/>
<dbReference type="InterPro" id="IPR009079">
    <property type="entry name" value="4_helix_cytokine-like_core"/>
</dbReference>
<comment type="caution">
    <text evidence="2">The sequence shown here is derived from an EMBL/GenBank/DDBJ whole genome shotgun (WGS) entry which is preliminary data.</text>
</comment>
<sequence>MGVTRDAERGCGEAQETRFRKSSTSSRCVSGSSGNPPPARPGGSAGSDRPTDGFFIARSSAAAAGAAIFNLLASSTERTADDTAGSARLTVRDHAVVGGGYVPPLSCAWMPLVCLLFCSRLASVGGAPVCAQSQAGCRVLSLAELFDRVIQHSARTHSFSNDLHSDFVSLHNLCDELCWRCLMNKFDFMKGYLFNKCDIWTVVIHTHINV</sequence>
<dbReference type="Gene3D" id="1.20.1250.10">
    <property type="match status" value="1"/>
</dbReference>
<protein>
    <submittedName>
        <fullName evidence="2">Uncharacterized protein</fullName>
    </submittedName>
</protein>
<dbReference type="AlphaFoldDB" id="A0A4Z2EHP2"/>
<dbReference type="EMBL" id="SRLO01007023">
    <property type="protein sequence ID" value="TNN28326.1"/>
    <property type="molecule type" value="Genomic_DNA"/>
</dbReference>
<gene>
    <name evidence="2" type="ORF">EYF80_061527</name>
</gene>
<organism evidence="2 3">
    <name type="scientific">Liparis tanakae</name>
    <name type="common">Tanaka's snailfish</name>
    <dbReference type="NCBI Taxonomy" id="230148"/>
    <lineage>
        <taxon>Eukaryota</taxon>
        <taxon>Metazoa</taxon>
        <taxon>Chordata</taxon>
        <taxon>Craniata</taxon>
        <taxon>Vertebrata</taxon>
        <taxon>Euteleostomi</taxon>
        <taxon>Actinopterygii</taxon>
        <taxon>Neopterygii</taxon>
        <taxon>Teleostei</taxon>
        <taxon>Neoteleostei</taxon>
        <taxon>Acanthomorphata</taxon>
        <taxon>Eupercaria</taxon>
        <taxon>Perciformes</taxon>
        <taxon>Cottioidei</taxon>
        <taxon>Cottales</taxon>
        <taxon>Liparidae</taxon>
        <taxon>Liparis</taxon>
    </lineage>
</organism>
<reference evidence="2 3" key="1">
    <citation type="submission" date="2019-03" db="EMBL/GenBank/DDBJ databases">
        <title>First draft genome of Liparis tanakae, snailfish: a comprehensive survey of snailfish specific genes.</title>
        <authorList>
            <person name="Kim W."/>
            <person name="Song I."/>
            <person name="Jeong J.-H."/>
            <person name="Kim D."/>
            <person name="Kim S."/>
            <person name="Ryu S."/>
            <person name="Song J.Y."/>
            <person name="Lee S.K."/>
        </authorList>
    </citation>
    <scope>NUCLEOTIDE SEQUENCE [LARGE SCALE GENOMIC DNA]</scope>
    <source>
        <tissue evidence="2">Muscle</tissue>
    </source>
</reference>
<keyword evidence="3" id="KW-1185">Reference proteome</keyword>
<name>A0A4Z2EHP2_9TELE</name>
<feature type="compositionally biased region" description="Basic and acidic residues" evidence="1">
    <location>
        <begin position="1"/>
        <end position="19"/>
    </location>
</feature>
<feature type="region of interest" description="Disordered" evidence="1">
    <location>
        <begin position="1"/>
        <end position="50"/>
    </location>
</feature>
<dbReference type="Proteomes" id="UP000314294">
    <property type="component" value="Unassembled WGS sequence"/>
</dbReference>
<evidence type="ECO:0000313" key="3">
    <source>
        <dbReference type="Proteomes" id="UP000314294"/>
    </source>
</evidence>
<dbReference type="OrthoDB" id="9946219at2759"/>